<proteinExistence type="predicted"/>
<evidence type="ECO:0000313" key="1">
    <source>
        <dbReference type="EMBL" id="GAA3723247.1"/>
    </source>
</evidence>
<organism evidence="1 2">
    <name type="scientific">Salinicoccus jeotgali</name>
    <dbReference type="NCBI Taxonomy" id="381634"/>
    <lineage>
        <taxon>Bacteria</taxon>
        <taxon>Bacillati</taxon>
        <taxon>Bacillota</taxon>
        <taxon>Bacilli</taxon>
        <taxon>Bacillales</taxon>
        <taxon>Staphylococcaceae</taxon>
        <taxon>Salinicoccus</taxon>
    </lineage>
</organism>
<dbReference type="RefSeq" id="WP_344702356.1">
    <property type="nucleotide sequence ID" value="NZ_BAABCK010000021.1"/>
</dbReference>
<reference evidence="2" key="1">
    <citation type="journal article" date="2019" name="Int. J. Syst. Evol. Microbiol.">
        <title>The Global Catalogue of Microorganisms (GCM) 10K type strain sequencing project: providing services to taxonomists for standard genome sequencing and annotation.</title>
        <authorList>
            <consortium name="The Broad Institute Genomics Platform"/>
            <consortium name="The Broad Institute Genome Sequencing Center for Infectious Disease"/>
            <person name="Wu L."/>
            <person name="Ma J."/>
        </authorList>
    </citation>
    <scope>NUCLEOTIDE SEQUENCE [LARGE SCALE GENOMIC DNA]</scope>
    <source>
        <strain evidence="2">JCM 16981</strain>
    </source>
</reference>
<sequence>MAKLTGKDTRYFVAREKESNQEESLVRVNTFNGMTSSVTEFSQADAYSTFEEAKGIKDWLNSAPPFIKQDYDYYVIQKDEDAFRLDDTGNRVTGDPTP</sequence>
<protein>
    <submittedName>
        <fullName evidence="1">Uncharacterized protein</fullName>
    </submittedName>
</protein>
<name>A0ABP7EU54_9STAP</name>
<gene>
    <name evidence="1" type="ORF">GCM10022378_11710</name>
</gene>
<keyword evidence="2" id="KW-1185">Reference proteome</keyword>
<dbReference type="EMBL" id="BAABCK010000021">
    <property type="protein sequence ID" value="GAA3723247.1"/>
    <property type="molecule type" value="Genomic_DNA"/>
</dbReference>
<accession>A0ABP7EU54</accession>
<evidence type="ECO:0000313" key="2">
    <source>
        <dbReference type="Proteomes" id="UP001500920"/>
    </source>
</evidence>
<comment type="caution">
    <text evidence="1">The sequence shown here is derived from an EMBL/GenBank/DDBJ whole genome shotgun (WGS) entry which is preliminary data.</text>
</comment>
<dbReference type="Proteomes" id="UP001500920">
    <property type="component" value="Unassembled WGS sequence"/>
</dbReference>